<keyword evidence="1" id="KW-0732">Signal</keyword>
<sequence length="275" mass="30239">MKKQKLKIILTSLIFLFVIKIQAQQTVNIPLSNPDKEGFLKMGIINGSITIKGTNTKEVIVKGIKVSKEKKYYSGRKTSKNDVSGLKRITNNSLEFSAEEYDNVVRVSSTPHGTTDFEIEVPKNFSLKVSTINRGNIYIENVNGTMDVSNINGKITLKDISGSVSADALNKGVVANFIKVTPDAPMAFSSMNGDLDITFPKDFKADVKVKSDRGEIFTDFDLKTKPNTTTVTKGENSRGNAYRVKVEKWITGSINGGGAEVLFKNFNGDIIIRAK</sequence>
<feature type="chain" id="PRO_5015783219" description="Adhesin domain-containing protein" evidence="1">
    <location>
        <begin position="24"/>
        <end position="275"/>
    </location>
</feature>
<proteinExistence type="predicted"/>
<dbReference type="AlphaFoldDB" id="A0A2S7WN93"/>
<dbReference type="Proteomes" id="UP000238882">
    <property type="component" value="Unassembled WGS sequence"/>
</dbReference>
<accession>A0A2S7WN93</accession>
<feature type="signal peptide" evidence="1">
    <location>
        <begin position="1"/>
        <end position="23"/>
    </location>
</feature>
<dbReference type="OrthoDB" id="787698at2"/>
<keyword evidence="3" id="KW-1185">Reference proteome</keyword>
<evidence type="ECO:0000313" key="2">
    <source>
        <dbReference type="EMBL" id="PQJ79079.1"/>
    </source>
</evidence>
<name>A0A2S7WN93_9FLAO</name>
<comment type="caution">
    <text evidence="2">The sequence shown here is derived from an EMBL/GenBank/DDBJ whole genome shotgun (WGS) entry which is preliminary data.</text>
</comment>
<reference evidence="2 3" key="1">
    <citation type="submission" date="2016-12" db="EMBL/GenBank/DDBJ databases">
        <title>Trade-off between light-utilization and light-protection in marine flavobacteria.</title>
        <authorList>
            <person name="Kumagai Y."/>
            <person name="Yoshizawa S."/>
            <person name="Kogure K."/>
            <person name="Iwasaki W."/>
        </authorList>
    </citation>
    <scope>NUCLEOTIDE SEQUENCE [LARGE SCALE GENOMIC DNA]</scope>
    <source>
        <strain evidence="2 3">NBRC 108759</strain>
    </source>
</reference>
<gene>
    <name evidence="2" type="ORF">BTO18_07790</name>
</gene>
<evidence type="ECO:0000256" key="1">
    <source>
        <dbReference type="SAM" id="SignalP"/>
    </source>
</evidence>
<evidence type="ECO:0008006" key="4">
    <source>
        <dbReference type="Google" id="ProtNLM"/>
    </source>
</evidence>
<protein>
    <recommendedName>
        <fullName evidence="4">Adhesin domain-containing protein</fullName>
    </recommendedName>
</protein>
<evidence type="ECO:0000313" key="3">
    <source>
        <dbReference type="Proteomes" id="UP000238882"/>
    </source>
</evidence>
<dbReference type="EMBL" id="MSCN01000001">
    <property type="protein sequence ID" value="PQJ79079.1"/>
    <property type="molecule type" value="Genomic_DNA"/>
</dbReference>
<dbReference type="RefSeq" id="WP_105015683.1">
    <property type="nucleotide sequence ID" value="NZ_MSCN01000001.1"/>
</dbReference>
<organism evidence="2 3">
    <name type="scientific">Polaribacter porphyrae</name>
    <dbReference type="NCBI Taxonomy" id="1137780"/>
    <lineage>
        <taxon>Bacteria</taxon>
        <taxon>Pseudomonadati</taxon>
        <taxon>Bacteroidota</taxon>
        <taxon>Flavobacteriia</taxon>
        <taxon>Flavobacteriales</taxon>
        <taxon>Flavobacteriaceae</taxon>
    </lineage>
</organism>